<feature type="transmembrane region" description="Helical" evidence="2">
    <location>
        <begin position="226"/>
        <end position="246"/>
    </location>
</feature>
<name>A6GJX5_9BACT</name>
<dbReference type="RefSeq" id="WP_006977011.1">
    <property type="nucleotide sequence ID" value="NZ_ABCS01000171.1"/>
</dbReference>
<evidence type="ECO:0000256" key="1">
    <source>
        <dbReference type="SAM" id="MobiDB-lite"/>
    </source>
</evidence>
<protein>
    <submittedName>
        <fullName evidence="3">Uncharacterized protein</fullName>
    </submittedName>
</protein>
<reference evidence="3 4" key="1">
    <citation type="submission" date="2007-06" db="EMBL/GenBank/DDBJ databases">
        <authorList>
            <person name="Shimkets L."/>
            <person name="Ferriera S."/>
            <person name="Johnson J."/>
            <person name="Kravitz S."/>
            <person name="Beeson K."/>
            <person name="Sutton G."/>
            <person name="Rogers Y.-H."/>
            <person name="Friedman R."/>
            <person name="Frazier M."/>
            <person name="Venter J.C."/>
        </authorList>
    </citation>
    <scope>NUCLEOTIDE SEQUENCE [LARGE SCALE GENOMIC DNA]</scope>
    <source>
        <strain evidence="3 4">SIR-1</strain>
    </source>
</reference>
<dbReference type="EMBL" id="ABCS01000171">
    <property type="protein sequence ID" value="EDM73834.1"/>
    <property type="molecule type" value="Genomic_DNA"/>
</dbReference>
<organism evidence="3 4">
    <name type="scientific">Plesiocystis pacifica SIR-1</name>
    <dbReference type="NCBI Taxonomy" id="391625"/>
    <lineage>
        <taxon>Bacteria</taxon>
        <taxon>Pseudomonadati</taxon>
        <taxon>Myxococcota</taxon>
        <taxon>Polyangia</taxon>
        <taxon>Nannocystales</taxon>
        <taxon>Nannocystaceae</taxon>
        <taxon>Plesiocystis</taxon>
    </lineage>
</organism>
<proteinExistence type="predicted"/>
<keyword evidence="4" id="KW-1185">Reference proteome</keyword>
<dbReference type="Proteomes" id="UP000005801">
    <property type="component" value="Unassembled WGS sequence"/>
</dbReference>
<evidence type="ECO:0000313" key="3">
    <source>
        <dbReference type="EMBL" id="EDM73834.1"/>
    </source>
</evidence>
<keyword evidence="2" id="KW-0812">Transmembrane</keyword>
<evidence type="ECO:0000256" key="2">
    <source>
        <dbReference type="SAM" id="Phobius"/>
    </source>
</evidence>
<comment type="caution">
    <text evidence="3">The sequence shown here is derived from an EMBL/GenBank/DDBJ whole genome shotgun (WGS) entry which is preliminary data.</text>
</comment>
<dbReference type="OrthoDB" id="5526068at2"/>
<gene>
    <name evidence="3" type="ORF">PPSIR1_16270</name>
</gene>
<keyword evidence="2" id="KW-0472">Membrane</keyword>
<feature type="region of interest" description="Disordered" evidence="1">
    <location>
        <begin position="134"/>
        <end position="169"/>
    </location>
</feature>
<evidence type="ECO:0000313" key="4">
    <source>
        <dbReference type="Proteomes" id="UP000005801"/>
    </source>
</evidence>
<sequence length="265" mass="26800">MALALGPGTEFGFASVVAGPEAAPVDPGVHFAPGFPKRDREPLEEALARSLNGACDPPPCVGPSCEADAPILSLALSGEDRMYLLDWALTHPTLDEPLRRQTSCELCSLAEVRLQIAADVGRMCTLLELATAEPASDVGREPGEDSPGPVLVGGSGSGGPEEPPGSGRGWARAAGWAAIGTGAALTITGIALMATNGRPYGQLCSGADVDADGDCRYVLDTLPAGIGFAVAGVALAGGGVGLSVWARQDRRAQARLIGVGVSGSF</sequence>
<keyword evidence="2" id="KW-1133">Transmembrane helix</keyword>
<dbReference type="AlphaFoldDB" id="A6GJX5"/>
<dbReference type="STRING" id="391625.PPSIR1_16270"/>
<feature type="transmembrane region" description="Helical" evidence="2">
    <location>
        <begin position="173"/>
        <end position="193"/>
    </location>
</feature>
<accession>A6GJX5</accession>